<evidence type="ECO:0000313" key="2">
    <source>
        <dbReference type="Proteomes" id="UP000035648"/>
    </source>
</evidence>
<proteinExistence type="predicted"/>
<dbReference type="EMBL" id="CP011213">
    <property type="protein sequence ID" value="AKM81967.1"/>
    <property type="molecule type" value="Genomic_DNA"/>
</dbReference>
<evidence type="ECO:0000313" key="1">
    <source>
        <dbReference type="EMBL" id="AKM81967.1"/>
    </source>
</evidence>
<dbReference type="AlphaFoldDB" id="A0A0G4B4N7"/>
<accession>A0A0G4B4N7</accession>
<dbReference type="Proteomes" id="UP000035648">
    <property type="component" value="Chromosome"/>
</dbReference>
<protein>
    <submittedName>
        <fullName evidence="1">Uncharacterized protein</fullName>
    </submittedName>
</protein>
<sequence length="120" mass="13917">MSLAEKDLRKIVFAIADQDTSDRLTVVFMICCAKQNSYETLDQKIGRLQLSDRKIANIRDNIHGDLDCLINLSRQSMKSLGIHWLFDEYHVGSCNTDEYREALKKYFEGYLTFKRDSAKS</sequence>
<organism evidence="1 2">
    <name type="scientific">Berkelbacteria bacterium GW2011_GWE1_39_12</name>
    <dbReference type="NCBI Taxonomy" id="1618337"/>
    <lineage>
        <taxon>Bacteria</taxon>
        <taxon>Candidatus Berkelbacteria</taxon>
    </lineage>
</organism>
<gene>
    <name evidence="1" type="ORF">UT28_C0001G0155</name>
</gene>
<name>A0A0G4B4N7_9BACT</name>
<dbReference type="KEGG" id="bbgw:UT28_C0001G0155"/>
<dbReference type="STRING" id="1618337.UT28_C0001G0155"/>
<reference evidence="1 2" key="1">
    <citation type="journal article" date="2015" name="Nature">
        <title>rRNA introns, odd ribosomes, and small enigmatic genomes across a large radiation of phyla.</title>
        <authorList>
            <person name="Brown C.T."/>
            <person name="Hug L.A."/>
            <person name="Thomas B.C."/>
            <person name="Sharon I."/>
            <person name="Castelle C.J."/>
            <person name="Singh A."/>
            <person name="Wilkins M.J."/>
            <person name="Williams K.H."/>
            <person name="Banfield J.F."/>
        </authorList>
    </citation>
    <scope>NUCLEOTIDE SEQUENCE [LARGE SCALE GENOMIC DNA]</scope>
</reference>